<dbReference type="Proteomes" id="UP000245697">
    <property type="component" value="Unassembled WGS sequence"/>
</dbReference>
<name>A0A316FLF4_9ACTN</name>
<dbReference type="OrthoDB" id="1696406at2"/>
<organism evidence="1 2">
    <name type="scientific">Actinoplanes xinjiangensis</name>
    <dbReference type="NCBI Taxonomy" id="512350"/>
    <lineage>
        <taxon>Bacteria</taxon>
        <taxon>Bacillati</taxon>
        <taxon>Actinomycetota</taxon>
        <taxon>Actinomycetes</taxon>
        <taxon>Micromonosporales</taxon>
        <taxon>Micromonosporaceae</taxon>
        <taxon>Actinoplanes</taxon>
    </lineage>
</organism>
<gene>
    <name evidence="1" type="ORF">BC793_105283</name>
</gene>
<protein>
    <submittedName>
        <fullName evidence="1">Uncharacterized protein</fullName>
    </submittedName>
</protein>
<dbReference type="RefSeq" id="WP_146246261.1">
    <property type="nucleotide sequence ID" value="NZ_QGGR01000005.1"/>
</dbReference>
<accession>A0A316FLF4</accession>
<sequence length="169" mass="18627">MLKNIRGVAVPLLALGFLPGCSGGDGSGTVDDTAQKLLKPPAVVEEYKAKAAAYPFPLPANYQFPATMPEPAENVLSEPGIGTVYADRYWQCAWMAEWLQNRKDTERAATAMNWLERFRESDFMRRYLEPPGPEQWTDSVLAEAKLGDPTKLRSMYGGCQEVAGMPPLA</sequence>
<reference evidence="1 2" key="1">
    <citation type="submission" date="2018-05" db="EMBL/GenBank/DDBJ databases">
        <title>Genomic Encyclopedia of Archaeal and Bacterial Type Strains, Phase II (KMG-II): from individual species to whole genera.</title>
        <authorList>
            <person name="Goeker M."/>
        </authorList>
    </citation>
    <scope>NUCLEOTIDE SEQUENCE [LARGE SCALE GENOMIC DNA]</scope>
    <source>
        <strain evidence="1 2">DSM 45184</strain>
    </source>
</reference>
<dbReference type="AlphaFoldDB" id="A0A316FLF4"/>
<dbReference type="EMBL" id="QGGR01000005">
    <property type="protein sequence ID" value="PWK48932.1"/>
    <property type="molecule type" value="Genomic_DNA"/>
</dbReference>
<evidence type="ECO:0000313" key="1">
    <source>
        <dbReference type="EMBL" id="PWK48932.1"/>
    </source>
</evidence>
<comment type="caution">
    <text evidence="1">The sequence shown here is derived from an EMBL/GenBank/DDBJ whole genome shotgun (WGS) entry which is preliminary data.</text>
</comment>
<evidence type="ECO:0000313" key="2">
    <source>
        <dbReference type="Proteomes" id="UP000245697"/>
    </source>
</evidence>
<keyword evidence="2" id="KW-1185">Reference proteome</keyword>
<proteinExistence type="predicted"/>